<evidence type="ECO:0000313" key="3">
    <source>
        <dbReference type="Proteomes" id="UP000316093"/>
    </source>
</evidence>
<dbReference type="KEGG" id="lpy:FIV34_09745"/>
<keyword evidence="1" id="KW-0732">Signal</keyword>
<proteinExistence type="predicted"/>
<evidence type="ECO:0000256" key="1">
    <source>
        <dbReference type="SAM" id="SignalP"/>
    </source>
</evidence>
<keyword evidence="3" id="KW-1185">Reference proteome</keyword>
<dbReference type="OrthoDB" id="118207at2"/>
<dbReference type="Proteomes" id="UP000316093">
    <property type="component" value="Chromosome"/>
</dbReference>
<sequence>MKIRPRTHALRYAAASVASLLLGLAIAPLHAKDATGMAPIDAYLLDRTAEINLARSAAPASISKDATVLVLTRTGYETAVKGTNGFVCYVGRGFGGAPDWPERWDPKILAAACDNPPAVPTMTALLKLRTALTLAGKSDAQVMDRIKAALKSKEIPPLGAGAMCYMMSKNAYLSAQGEHNMAHVMFYVPTKDGTTWGANLDGSPVIGGNYWYLLPGHEADAATLPPISVFLVATSTFSDGTPVAPHPM</sequence>
<name>A0A4Y5Z345_9GAMM</name>
<dbReference type="RefSeq" id="WP_139982088.1">
    <property type="nucleotide sequence ID" value="NZ_CP041046.1"/>
</dbReference>
<feature type="signal peptide" evidence="1">
    <location>
        <begin position="1"/>
        <end position="31"/>
    </location>
</feature>
<organism evidence="2 3">
    <name type="scientific">Luteibacter pinisoli</name>
    <dbReference type="NCBI Taxonomy" id="2589080"/>
    <lineage>
        <taxon>Bacteria</taxon>
        <taxon>Pseudomonadati</taxon>
        <taxon>Pseudomonadota</taxon>
        <taxon>Gammaproteobacteria</taxon>
        <taxon>Lysobacterales</taxon>
        <taxon>Rhodanobacteraceae</taxon>
        <taxon>Luteibacter</taxon>
    </lineage>
</organism>
<evidence type="ECO:0008006" key="4">
    <source>
        <dbReference type="Google" id="ProtNLM"/>
    </source>
</evidence>
<evidence type="ECO:0000313" key="2">
    <source>
        <dbReference type="EMBL" id="QDE39464.1"/>
    </source>
</evidence>
<protein>
    <recommendedName>
        <fullName evidence="4">DUF4241 domain-containing protein</fullName>
    </recommendedName>
</protein>
<accession>A0A4Y5Z345</accession>
<gene>
    <name evidence="2" type="ORF">FIV34_09745</name>
</gene>
<dbReference type="EMBL" id="CP041046">
    <property type="protein sequence ID" value="QDE39464.1"/>
    <property type="molecule type" value="Genomic_DNA"/>
</dbReference>
<reference evidence="2 3" key="1">
    <citation type="submission" date="2019-06" db="EMBL/GenBank/DDBJ databases">
        <title>A complete genome sequence for Luteibacter pinisoli MAH-14.</title>
        <authorList>
            <person name="Baltrus D.A."/>
        </authorList>
    </citation>
    <scope>NUCLEOTIDE SEQUENCE [LARGE SCALE GENOMIC DNA]</scope>
    <source>
        <strain evidence="2 3">MAH-14</strain>
    </source>
</reference>
<feature type="chain" id="PRO_5021346762" description="DUF4241 domain-containing protein" evidence="1">
    <location>
        <begin position="32"/>
        <end position="248"/>
    </location>
</feature>
<dbReference type="AlphaFoldDB" id="A0A4Y5Z345"/>